<dbReference type="Gene3D" id="3.20.20.60">
    <property type="entry name" value="Phosphoenolpyruvate-binding domains"/>
    <property type="match status" value="1"/>
</dbReference>
<dbReference type="CDD" id="cd06557">
    <property type="entry name" value="KPHMT-like"/>
    <property type="match status" value="1"/>
</dbReference>
<name>A0A6J7BEN3_9ZZZZ</name>
<dbReference type="GO" id="GO:0015940">
    <property type="term" value="P:pantothenate biosynthetic process"/>
    <property type="evidence" value="ECO:0007669"/>
    <property type="project" value="InterPro"/>
</dbReference>
<gene>
    <name evidence="5" type="ORF">UFOPK3266_00927</name>
</gene>
<dbReference type="GO" id="GO:0003864">
    <property type="term" value="F:3-methyl-2-oxobutanoate hydroxymethyltransferase activity"/>
    <property type="evidence" value="ECO:0007669"/>
    <property type="project" value="UniProtKB-EC"/>
</dbReference>
<evidence type="ECO:0000256" key="1">
    <source>
        <dbReference type="ARBA" id="ARBA00005033"/>
    </source>
</evidence>
<dbReference type="SUPFAM" id="SSF51621">
    <property type="entry name" value="Phosphoenolpyruvate/pyruvate domain"/>
    <property type="match status" value="1"/>
</dbReference>
<dbReference type="AlphaFoldDB" id="A0A6J7BEN3"/>
<comment type="similarity">
    <text evidence="2">Belongs to the PanB family.</text>
</comment>
<reference evidence="5" key="1">
    <citation type="submission" date="2020-05" db="EMBL/GenBank/DDBJ databases">
        <authorList>
            <person name="Chiriac C."/>
            <person name="Salcher M."/>
            <person name="Ghai R."/>
            <person name="Kavagutti S V."/>
        </authorList>
    </citation>
    <scope>NUCLEOTIDE SEQUENCE</scope>
</reference>
<dbReference type="InterPro" id="IPR040442">
    <property type="entry name" value="Pyrv_kinase-like_dom_sf"/>
</dbReference>
<dbReference type="EC" id="2.1.2.11" evidence="3"/>
<evidence type="ECO:0000313" key="5">
    <source>
        <dbReference type="EMBL" id="CAB4843614.1"/>
    </source>
</evidence>
<dbReference type="NCBIfam" id="NF001452">
    <property type="entry name" value="PRK00311.1"/>
    <property type="match status" value="1"/>
</dbReference>
<keyword evidence="4" id="KW-0808">Transferase</keyword>
<dbReference type="PIRSF" id="PIRSF000388">
    <property type="entry name" value="Pantoate_hydroxy_MeTrfase"/>
    <property type="match status" value="1"/>
</dbReference>
<evidence type="ECO:0000256" key="3">
    <source>
        <dbReference type="ARBA" id="ARBA00012618"/>
    </source>
</evidence>
<dbReference type="HAMAP" id="MF_00156">
    <property type="entry name" value="PanB"/>
    <property type="match status" value="1"/>
</dbReference>
<organism evidence="5">
    <name type="scientific">freshwater metagenome</name>
    <dbReference type="NCBI Taxonomy" id="449393"/>
    <lineage>
        <taxon>unclassified sequences</taxon>
        <taxon>metagenomes</taxon>
        <taxon>ecological metagenomes</taxon>
    </lineage>
</organism>
<dbReference type="GO" id="GO:0000287">
    <property type="term" value="F:magnesium ion binding"/>
    <property type="evidence" value="ECO:0007669"/>
    <property type="project" value="TreeGrafter"/>
</dbReference>
<proteinExistence type="inferred from homology"/>
<dbReference type="GO" id="GO:0005737">
    <property type="term" value="C:cytoplasm"/>
    <property type="evidence" value="ECO:0007669"/>
    <property type="project" value="TreeGrafter"/>
</dbReference>
<protein>
    <recommendedName>
        <fullName evidence="3">3-methyl-2-oxobutanoate hydroxymethyltransferase</fullName>
        <ecNumber evidence="3">2.1.2.11</ecNumber>
    </recommendedName>
</protein>
<evidence type="ECO:0000256" key="4">
    <source>
        <dbReference type="ARBA" id="ARBA00022679"/>
    </source>
</evidence>
<evidence type="ECO:0000256" key="2">
    <source>
        <dbReference type="ARBA" id="ARBA00008676"/>
    </source>
</evidence>
<dbReference type="EMBL" id="CAFBAA010000021">
    <property type="protein sequence ID" value="CAB4843614.1"/>
    <property type="molecule type" value="Genomic_DNA"/>
</dbReference>
<sequence>MNTSLYAGISHRRVTVLDIAAAKERGEKWAMLTSYDQMTAEIFEEAGIPALLVGDSAANTVLGYQNTIGVTVDELIPLTRAVVRATSRAMVIADLPFGSYESSPTQALETATRFFKEAGAHAVKLEGGTRVLPQIEMLVTHGIPVIGHLGLTPQSVHTLGGYRVQGRGGKGEEIIRDAKAIESAGAFAVVLELVPSDLATRITSSISIPTIGIGAGKSCDAQVLVWQDLLGLTANSPKLAKRYLELRSLMGAAVTEWANDVASGEFPGADQSFE</sequence>
<comment type="pathway">
    <text evidence="1">Cofactor biosynthesis; (R)-pantothenate biosynthesis; (R)-pantoate from 3-methyl-2-oxobutanoate: step 1/2.</text>
</comment>
<accession>A0A6J7BEN3</accession>
<dbReference type="InterPro" id="IPR003700">
    <property type="entry name" value="Pantoate_hydroxy_MeTrfase"/>
</dbReference>
<dbReference type="PANTHER" id="PTHR20881:SF0">
    <property type="entry name" value="3-METHYL-2-OXOBUTANOATE HYDROXYMETHYLTRANSFERASE"/>
    <property type="match status" value="1"/>
</dbReference>
<dbReference type="PANTHER" id="PTHR20881">
    <property type="entry name" value="3-METHYL-2-OXOBUTANOATE HYDROXYMETHYLTRANSFERASE"/>
    <property type="match status" value="1"/>
</dbReference>
<dbReference type="NCBIfam" id="TIGR00222">
    <property type="entry name" value="panB"/>
    <property type="match status" value="1"/>
</dbReference>
<dbReference type="FunFam" id="3.20.20.60:FF:000003">
    <property type="entry name" value="3-methyl-2-oxobutanoate hydroxymethyltransferase"/>
    <property type="match status" value="1"/>
</dbReference>
<dbReference type="Pfam" id="PF02548">
    <property type="entry name" value="Pantoate_transf"/>
    <property type="match status" value="1"/>
</dbReference>
<dbReference type="InterPro" id="IPR015813">
    <property type="entry name" value="Pyrv/PenolPyrv_kinase-like_dom"/>
</dbReference>